<dbReference type="Gene3D" id="3.40.50.720">
    <property type="entry name" value="NAD(P)-binding Rossmann-like Domain"/>
    <property type="match status" value="1"/>
</dbReference>
<reference evidence="1" key="3">
    <citation type="journal article" date="2017" name="Nature">
        <title>Genome sequence of the progenitor of the wheat D genome Aegilops tauschii.</title>
        <authorList>
            <person name="Luo M.C."/>
            <person name="Gu Y.Q."/>
            <person name="Puiu D."/>
            <person name="Wang H."/>
            <person name="Twardziok S.O."/>
            <person name="Deal K.R."/>
            <person name="Huo N."/>
            <person name="Zhu T."/>
            <person name="Wang L."/>
            <person name="Wang Y."/>
            <person name="McGuire P.E."/>
            <person name="Liu S."/>
            <person name="Long H."/>
            <person name="Ramasamy R.K."/>
            <person name="Rodriguez J.C."/>
            <person name="Van S.L."/>
            <person name="Yuan L."/>
            <person name="Wang Z."/>
            <person name="Xia Z."/>
            <person name="Xiao L."/>
            <person name="Anderson O.D."/>
            <person name="Ouyang S."/>
            <person name="Liang Y."/>
            <person name="Zimin A.V."/>
            <person name="Pertea G."/>
            <person name="Qi P."/>
            <person name="Bennetzen J.L."/>
            <person name="Dai X."/>
            <person name="Dawson M.W."/>
            <person name="Muller H.G."/>
            <person name="Kugler K."/>
            <person name="Rivarola-Duarte L."/>
            <person name="Spannagl M."/>
            <person name="Mayer K.F.X."/>
            <person name="Lu F.H."/>
            <person name="Bevan M.W."/>
            <person name="Leroy P."/>
            <person name="Li P."/>
            <person name="You F.M."/>
            <person name="Sun Q."/>
            <person name="Liu Z."/>
            <person name="Lyons E."/>
            <person name="Wicker T."/>
            <person name="Salzberg S.L."/>
            <person name="Devos K.M."/>
            <person name="Dvorak J."/>
        </authorList>
    </citation>
    <scope>NUCLEOTIDE SEQUENCE [LARGE SCALE GENOMIC DNA]</scope>
    <source>
        <strain evidence="1">cv. AL8/78</strain>
    </source>
</reference>
<dbReference type="Gramene" id="AET4Gv20005400.15">
    <property type="protein sequence ID" value="AET4Gv20005400.15"/>
    <property type="gene ID" value="AET4Gv20005400"/>
</dbReference>
<evidence type="ECO:0000313" key="2">
    <source>
        <dbReference type="Proteomes" id="UP000015105"/>
    </source>
</evidence>
<dbReference type="Proteomes" id="UP000015105">
    <property type="component" value="Chromosome 4D"/>
</dbReference>
<dbReference type="EnsemblPlants" id="AET4Gv20005400.16">
    <property type="protein sequence ID" value="AET4Gv20005400.16"/>
    <property type="gene ID" value="AET4Gv20005400"/>
</dbReference>
<dbReference type="InterPro" id="IPR036291">
    <property type="entry name" value="NAD(P)-bd_dom_sf"/>
</dbReference>
<dbReference type="SUPFAM" id="SSF51735">
    <property type="entry name" value="NAD(P)-binding Rossmann-fold domains"/>
    <property type="match status" value="1"/>
</dbReference>
<dbReference type="Gramene" id="AET4Gv20005400.16">
    <property type="protein sequence ID" value="AET4Gv20005400.16"/>
    <property type="gene ID" value="AET4Gv20005400"/>
</dbReference>
<reference evidence="1" key="4">
    <citation type="submission" date="2019-03" db="UniProtKB">
        <authorList>
            <consortium name="EnsemblPlants"/>
        </authorList>
    </citation>
    <scope>IDENTIFICATION</scope>
</reference>
<reference evidence="2" key="2">
    <citation type="journal article" date="2017" name="Nat. Plants">
        <title>The Aegilops tauschii genome reveals multiple impacts of transposons.</title>
        <authorList>
            <person name="Zhao G."/>
            <person name="Zou C."/>
            <person name="Li K."/>
            <person name="Wang K."/>
            <person name="Li T."/>
            <person name="Gao L."/>
            <person name="Zhang X."/>
            <person name="Wang H."/>
            <person name="Yang Z."/>
            <person name="Liu X."/>
            <person name="Jiang W."/>
            <person name="Mao L."/>
            <person name="Kong X."/>
            <person name="Jiao Y."/>
            <person name="Jia J."/>
        </authorList>
    </citation>
    <scope>NUCLEOTIDE SEQUENCE [LARGE SCALE GENOMIC DNA]</scope>
    <source>
        <strain evidence="2">cv. AL8/78</strain>
    </source>
</reference>
<dbReference type="PRINTS" id="PR00081">
    <property type="entry name" value="GDHRDH"/>
</dbReference>
<dbReference type="InterPro" id="IPR055280">
    <property type="entry name" value="TIC32"/>
</dbReference>
<reference evidence="1" key="5">
    <citation type="journal article" date="2021" name="G3 (Bethesda)">
        <title>Aegilops tauschii genome assembly Aet v5.0 features greater sequence contiguity and improved annotation.</title>
        <authorList>
            <person name="Wang L."/>
            <person name="Zhu T."/>
            <person name="Rodriguez J.C."/>
            <person name="Deal K.R."/>
            <person name="Dubcovsky J."/>
            <person name="McGuire P.E."/>
            <person name="Lux T."/>
            <person name="Spannagl M."/>
            <person name="Mayer K.F.X."/>
            <person name="Baldrich P."/>
            <person name="Meyers B.C."/>
            <person name="Huo N."/>
            <person name="Gu Y.Q."/>
            <person name="Zhou H."/>
            <person name="Devos K.M."/>
            <person name="Bennetzen J.L."/>
            <person name="Unver T."/>
            <person name="Budak H."/>
            <person name="Gulick P.J."/>
            <person name="Galiba G."/>
            <person name="Kalapos B."/>
            <person name="Nelson D.R."/>
            <person name="Li P."/>
            <person name="You F.M."/>
            <person name="Luo M.C."/>
            <person name="Dvorak J."/>
        </authorList>
    </citation>
    <scope>NUCLEOTIDE SEQUENCE [LARGE SCALE GENOMIC DNA]</scope>
    <source>
        <strain evidence="1">cv. AL8/78</strain>
    </source>
</reference>
<name>A0A453GZG2_AEGTS</name>
<keyword evidence="2" id="KW-1185">Reference proteome</keyword>
<proteinExistence type="predicted"/>
<dbReference type="EnsemblPlants" id="AET4Gv20005400.15">
    <property type="protein sequence ID" value="AET4Gv20005400.15"/>
    <property type="gene ID" value="AET4Gv20005400"/>
</dbReference>
<dbReference type="InterPro" id="IPR002347">
    <property type="entry name" value="SDR_fam"/>
</dbReference>
<dbReference type="Pfam" id="PF00106">
    <property type="entry name" value="adh_short"/>
    <property type="match status" value="1"/>
</dbReference>
<reference evidence="2" key="1">
    <citation type="journal article" date="2014" name="Science">
        <title>Ancient hybridizations among the ancestral genomes of bread wheat.</title>
        <authorList>
            <consortium name="International Wheat Genome Sequencing Consortium,"/>
            <person name="Marcussen T."/>
            <person name="Sandve S.R."/>
            <person name="Heier L."/>
            <person name="Spannagl M."/>
            <person name="Pfeifer M."/>
            <person name="Jakobsen K.S."/>
            <person name="Wulff B.B."/>
            <person name="Steuernagel B."/>
            <person name="Mayer K.F."/>
            <person name="Olsen O.A."/>
        </authorList>
    </citation>
    <scope>NUCLEOTIDE SEQUENCE [LARGE SCALE GENOMIC DNA]</scope>
    <source>
        <strain evidence="2">cv. AL8/78</strain>
    </source>
</reference>
<evidence type="ECO:0000313" key="1">
    <source>
        <dbReference type="EnsemblPlants" id="AET4Gv20005400.16"/>
    </source>
</evidence>
<organism evidence="1 2">
    <name type="scientific">Aegilops tauschii subsp. strangulata</name>
    <name type="common">Goatgrass</name>
    <dbReference type="NCBI Taxonomy" id="200361"/>
    <lineage>
        <taxon>Eukaryota</taxon>
        <taxon>Viridiplantae</taxon>
        <taxon>Streptophyta</taxon>
        <taxon>Embryophyta</taxon>
        <taxon>Tracheophyta</taxon>
        <taxon>Spermatophyta</taxon>
        <taxon>Magnoliopsida</taxon>
        <taxon>Liliopsida</taxon>
        <taxon>Poales</taxon>
        <taxon>Poaceae</taxon>
        <taxon>BOP clade</taxon>
        <taxon>Pooideae</taxon>
        <taxon>Triticodae</taxon>
        <taxon>Triticeae</taxon>
        <taxon>Triticinae</taxon>
        <taxon>Aegilops</taxon>
    </lineage>
</organism>
<sequence>PIPFHSSEREEKMLSWKFSRKGATGFSWASTADEVTAGVTASGLTAIVTGASSGIGAETARVLAARGAHVVMAVRNLAAGDTVRQAVLAETPAASVDLMELDVSSLASVRNFAADFAARGLPLNILVNNAGIMATPFTLSKDGIEMQFATNHVGHFLLTHLVLDTMKKTSRESNVEGRIVIVASEGHRVTYKEGIRFAKINDEQGYV</sequence>
<protein>
    <submittedName>
        <fullName evidence="1">Uncharacterized protein</fullName>
    </submittedName>
</protein>
<dbReference type="AlphaFoldDB" id="A0A453GZG2"/>
<accession>A0A453GZG2</accession>
<dbReference type="PANTHER" id="PTHR48476:SF2">
    <property type="entry name" value="SHORT-CHAIN DEHYDROGENASE_REDUCTASE"/>
    <property type="match status" value="1"/>
</dbReference>
<dbReference type="PANTHER" id="PTHR48476">
    <property type="entry name" value="SHORT-CHAIN DEHYDROGENASE TIC 32, CHLOROPLASTIC-LIKE"/>
    <property type="match status" value="1"/>
</dbReference>